<dbReference type="AlphaFoldDB" id="A0A0A9QSR7"/>
<reference evidence="1" key="1">
    <citation type="submission" date="2014-09" db="EMBL/GenBank/DDBJ databases">
        <authorList>
            <person name="Magalhaes I.L.F."/>
            <person name="Oliveira U."/>
            <person name="Santos F.R."/>
            <person name="Vidigal T.H.D.A."/>
            <person name="Brescovit A.D."/>
            <person name="Santos A.J."/>
        </authorList>
    </citation>
    <scope>NUCLEOTIDE SEQUENCE</scope>
    <source>
        <tissue evidence="1">Shoot tissue taken approximately 20 cm above the soil surface</tissue>
    </source>
</reference>
<organism evidence="1">
    <name type="scientific">Arundo donax</name>
    <name type="common">Giant reed</name>
    <name type="synonym">Donax arundinaceus</name>
    <dbReference type="NCBI Taxonomy" id="35708"/>
    <lineage>
        <taxon>Eukaryota</taxon>
        <taxon>Viridiplantae</taxon>
        <taxon>Streptophyta</taxon>
        <taxon>Embryophyta</taxon>
        <taxon>Tracheophyta</taxon>
        <taxon>Spermatophyta</taxon>
        <taxon>Magnoliopsida</taxon>
        <taxon>Liliopsida</taxon>
        <taxon>Poales</taxon>
        <taxon>Poaceae</taxon>
        <taxon>PACMAD clade</taxon>
        <taxon>Arundinoideae</taxon>
        <taxon>Arundineae</taxon>
        <taxon>Arundo</taxon>
    </lineage>
</organism>
<name>A0A0A9QSR7_ARUDO</name>
<dbReference type="EMBL" id="GBRH01179274">
    <property type="protein sequence ID" value="JAE18622.1"/>
    <property type="molecule type" value="Transcribed_RNA"/>
</dbReference>
<reference evidence="1" key="2">
    <citation type="journal article" date="2015" name="Data Brief">
        <title>Shoot transcriptome of the giant reed, Arundo donax.</title>
        <authorList>
            <person name="Barrero R.A."/>
            <person name="Guerrero F.D."/>
            <person name="Moolhuijzen P."/>
            <person name="Goolsby J.A."/>
            <person name="Tidwell J."/>
            <person name="Bellgard S.E."/>
            <person name="Bellgard M.I."/>
        </authorList>
    </citation>
    <scope>NUCLEOTIDE SEQUENCE</scope>
    <source>
        <tissue evidence="1">Shoot tissue taken approximately 20 cm above the soil surface</tissue>
    </source>
</reference>
<evidence type="ECO:0000313" key="1">
    <source>
        <dbReference type="EMBL" id="JAE18622.1"/>
    </source>
</evidence>
<sequence length="69" mass="7687">MNCRSLETICLSDPSTLPCKSCRIEAWENLFGSLQGSTSIYVFEKSTEYAVQNAKSEHMKASLAILLKL</sequence>
<protein>
    <submittedName>
        <fullName evidence="1">Uncharacterized protein</fullName>
    </submittedName>
</protein>
<accession>A0A0A9QSR7</accession>
<proteinExistence type="predicted"/>